<evidence type="ECO:0000313" key="3">
    <source>
        <dbReference type="EMBL" id="TDD12884.1"/>
    </source>
</evidence>
<reference evidence="3 4" key="1">
    <citation type="submission" date="2019-03" db="EMBL/GenBank/DDBJ databases">
        <title>Draft genome sequences of novel Actinobacteria.</title>
        <authorList>
            <person name="Sahin N."/>
            <person name="Ay H."/>
            <person name="Saygin H."/>
        </authorList>
    </citation>
    <scope>NUCLEOTIDE SEQUENCE [LARGE SCALE GENOMIC DNA]</scope>
    <source>
        <strain evidence="3 4">KC712</strain>
    </source>
</reference>
<name>A0A4R4WAH5_9ACTN</name>
<keyword evidence="4" id="KW-1185">Reference proteome</keyword>
<protein>
    <recommendedName>
        <fullName evidence="2">HTH-like domain-containing protein</fullName>
    </recommendedName>
</protein>
<comment type="caution">
    <text evidence="3">The sequence shown here is derived from an EMBL/GenBank/DDBJ whole genome shotgun (WGS) entry which is preliminary data.</text>
</comment>
<accession>A0A4R4WAH5</accession>
<gene>
    <name evidence="3" type="ORF">E1294_43110</name>
</gene>
<evidence type="ECO:0000259" key="2">
    <source>
        <dbReference type="Pfam" id="PF13276"/>
    </source>
</evidence>
<dbReference type="PANTHER" id="PTHR46889">
    <property type="entry name" value="TRANSPOSASE INSF FOR INSERTION SEQUENCE IS3B-RELATED"/>
    <property type="match status" value="1"/>
</dbReference>
<proteinExistence type="predicted"/>
<organism evidence="3 4">
    <name type="scientific">Nonomuraea diastatica</name>
    <dbReference type="NCBI Taxonomy" id="1848329"/>
    <lineage>
        <taxon>Bacteria</taxon>
        <taxon>Bacillati</taxon>
        <taxon>Actinomycetota</taxon>
        <taxon>Actinomycetes</taxon>
        <taxon>Streptosporangiales</taxon>
        <taxon>Streptosporangiaceae</taxon>
        <taxon>Nonomuraea</taxon>
    </lineage>
</organism>
<dbReference type="InterPro" id="IPR012337">
    <property type="entry name" value="RNaseH-like_sf"/>
</dbReference>
<feature type="compositionally biased region" description="Basic residues" evidence="1">
    <location>
        <begin position="285"/>
        <end position="305"/>
    </location>
</feature>
<dbReference type="OrthoDB" id="3254719at2"/>
<dbReference type="InterPro" id="IPR050900">
    <property type="entry name" value="Transposase_IS3/IS150/IS904"/>
</dbReference>
<feature type="compositionally biased region" description="Low complexity" evidence="1">
    <location>
        <begin position="141"/>
        <end position="181"/>
    </location>
</feature>
<sequence>MKVEIMRVWGNPGRKVYGARKVWRELNRQGIEVARCTVERLMRELGIEGACARRKRPRTTLPAGGERPADLLERDFDALAPNRCWVADLTYVPTASGWVYTAFVMDLYSRIDALLRWSPICSPWPRSPHGSSNAFPRQCNWTSHSRSTPPSPWTTWTSSPKGSVKSPRSARSASRPSVRLSGGRSARRRQRDEPGPARGGSRRRRGSPAGGYRRVRHPRSQRPLEARPSGRQASHARRGHRRENRLPAPQRPERLPAHQRRRVRPPGQHCPQARHSPVGCVEPARRRRRRPARRRPTPGHQHRAS</sequence>
<feature type="region of interest" description="Disordered" evidence="1">
    <location>
        <begin position="127"/>
        <end position="305"/>
    </location>
</feature>
<feature type="domain" description="HTH-like" evidence="2">
    <location>
        <begin position="14"/>
        <end position="55"/>
    </location>
</feature>
<dbReference type="Proteomes" id="UP000294543">
    <property type="component" value="Unassembled WGS sequence"/>
</dbReference>
<evidence type="ECO:0000313" key="4">
    <source>
        <dbReference type="Proteomes" id="UP000294543"/>
    </source>
</evidence>
<dbReference type="EMBL" id="SMKP01000194">
    <property type="protein sequence ID" value="TDD12884.1"/>
    <property type="molecule type" value="Genomic_DNA"/>
</dbReference>
<feature type="compositionally biased region" description="Basic residues" evidence="1">
    <location>
        <begin position="234"/>
        <end position="243"/>
    </location>
</feature>
<dbReference type="SUPFAM" id="SSF53098">
    <property type="entry name" value="Ribonuclease H-like"/>
    <property type="match status" value="1"/>
</dbReference>
<dbReference type="PANTHER" id="PTHR46889:SF4">
    <property type="entry name" value="TRANSPOSASE INSO FOR INSERTION SEQUENCE ELEMENT IS911B-RELATED"/>
    <property type="match status" value="1"/>
</dbReference>
<dbReference type="AlphaFoldDB" id="A0A4R4WAH5"/>
<dbReference type="InterPro" id="IPR025948">
    <property type="entry name" value="HTH-like_dom"/>
</dbReference>
<dbReference type="Pfam" id="PF13276">
    <property type="entry name" value="HTH_21"/>
    <property type="match status" value="1"/>
</dbReference>
<evidence type="ECO:0000256" key="1">
    <source>
        <dbReference type="SAM" id="MobiDB-lite"/>
    </source>
</evidence>